<reference evidence="12" key="2">
    <citation type="submission" date="2014-12" db="EMBL/GenBank/DDBJ databases">
        <authorList>
            <person name="Smet A."/>
        </authorList>
    </citation>
    <scope>NUCLEOTIDE SEQUENCE [LARGE SCALE GENOMIC DNA]</scope>
</reference>
<proteinExistence type="inferred from homology"/>
<dbReference type="Proteomes" id="UP000045175">
    <property type="component" value="Unassembled WGS sequence"/>
</dbReference>
<evidence type="ECO:0000256" key="6">
    <source>
        <dbReference type="RuleBase" id="RU000320"/>
    </source>
</evidence>
<dbReference type="Proteomes" id="UP000038622">
    <property type="component" value="Unassembled WGS sequence"/>
</dbReference>
<dbReference type="EMBL" id="CDMH01000005">
    <property type="protein sequence ID" value="CRF41932.1"/>
    <property type="molecule type" value="Genomic_DNA"/>
</dbReference>
<dbReference type="InterPro" id="IPR001750">
    <property type="entry name" value="ND/Mrp_TM"/>
</dbReference>
<feature type="transmembrane region" description="Helical" evidence="7">
    <location>
        <begin position="451"/>
        <end position="475"/>
    </location>
</feature>
<dbReference type="PRINTS" id="PR01437">
    <property type="entry name" value="NUOXDRDTASE4"/>
</dbReference>
<keyword evidence="3 6" id="KW-0812">Transmembrane</keyword>
<dbReference type="EMBL" id="CDML01000034">
    <property type="protein sequence ID" value="CRF41227.1"/>
    <property type="molecule type" value="Genomic_DNA"/>
</dbReference>
<feature type="transmembrane region" description="Helical" evidence="7">
    <location>
        <begin position="243"/>
        <end position="266"/>
    </location>
</feature>
<dbReference type="GO" id="GO:0048039">
    <property type="term" value="F:ubiquinone binding"/>
    <property type="evidence" value="ECO:0007669"/>
    <property type="project" value="TreeGrafter"/>
</dbReference>
<evidence type="ECO:0000313" key="12">
    <source>
        <dbReference type="Proteomes" id="UP000038622"/>
    </source>
</evidence>
<name>A0A0K2X615_9HELI</name>
<dbReference type="RefSeq" id="WP_053940623.1">
    <property type="nucleotide sequence ID" value="NZ_CDMH01000005.1"/>
</dbReference>
<dbReference type="PANTHER" id="PTHR43507:SF1">
    <property type="entry name" value="NADH-UBIQUINONE OXIDOREDUCTASE CHAIN 4"/>
    <property type="match status" value="1"/>
</dbReference>
<protein>
    <submittedName>
        <fullName evidence="10">NADH-ubiquinone oxidoreductase chain M</fullName>
        <ecNumber evidence="10">1.6.5.3</ecNumber>
    </submittedName>
</protein>
<evidence type="ECO:0000256" key="5">
    <source>
        <dbReference type="ARBA" id="ARBA00023136"/>
    </source>
</evidence>
<dbReference type="Proteomes" id="UP000041394">
    <property type="component" value="Unassembled WGS sequence"/>
</dbReference>
<gene>
    <name evidence="9" type="ORF">HAL011_10140</name>
    <name evidence="10" type="ORF">HAL013_00790</name>
    <name evidence="11" type="ORF">HAL09_03250</name>
</gene>
<organism evidence="10 14">
    <name type="scientific">Helicobacter ailurogastricus</name>
    <dbReference type="NCBI Taxonomy" id="1578720"/>
    <lineage>
        <taxon>Bacteria</taxon>
        <taxon>Pseudomonadati</taxon>
        <taxon>Campylobacterota</taxon>
        <taxon>Epsilonproteobacteria</taxon>
        <taxon>Campylobacterales</taxon>
        <taxon>Helicobacteraceae</taxon>
        <taxon>Helicobacter</taxon>
    </lineage>
</organism>
<comment type="subcellular location">
    <subcellularLocation>
        <location evidence="1">Endomembrane system</location>
        <topology evidence="1">Multi-pass membrane protein</topology>
    </subcellularLocation>
    <subcellularLocation>
        <location evidence="6">Membrane</location>
        <topology evidence="6">Multi-pass membrane protein</topology>
    </subcellularLocation>
</comment>
<keyword evidence="10" id="KW-0560">Oxidoreductase</keyword>
<keyword evidence="12" id="KW-1185">Reference proteome</keyword>
<evidence type="ECO:0000313" key="9">
    <source>
        <dbReference type="EMBL" id="CRF41227.1"/>
    </source>
</evidence>
<evidence type="ECO:0000313" key="13">
    <source>
        <dbReference type="Proteomes" id="UP000041394"/>
    </source>
</evidence>
<dbReference type="EMBL" id="CDMN01000010">
    <property type="protein sequence ID" value="CRF43775.1"/>
    <property type="molecule type" value="Genomic_DNA"/>
</dbReference>
<dbReference type="InterPro" id="IPR003918">
    <property type="entry name" value="NADH_UbQ_OxRdtase"/>
</dbReference>
<feature type="transmembrane region" description="Helical" evidence="7">
    <location>
        <begin position="411"/>
        <end position="430"/>
    </location>
</feature>
<evidence type="ECO:0000313" key="11">
    <source>
        <dbReference type="EMBL" id="CRF43775.1"/>
    </source>
</evidence>
<feature type="transmembrane region" description="Helical" evidence="7">
    <location>
        <begin position="374"/>
        <end position="391"/>
    </location>
</feature>
<feature type="transmembrane region" description="Helical" evidence="7">
    <location>
        <begin position="35"/>
        <end position="54"/>
    </location>
</feature>
<evidence type="ECO:0000256" key="2">
    <source>
        <dbReference type="ARBA" id="ARBA00009025"/>
    </source>
</evidence>
<feature type="domain" description="NADH:quinone oxidoreductase/Mrp antiporter transmembrane" evidence="8">
    <location>
        <begin position="127"/>
        <end position="418"/>
    </location>
</feature>
<reference evidence="10" key="1">
    <citation type="submission" date="2014-12" db="EMBL/GenBank/DDBJ databases">
        <title>Whole genome sequences of four Staphylococcus schleiferi canine isolates.</title>
        <authorList>
            <person name="Misic A.M."/>
            <person name="Cain C."/>
            <person name="Morris D.O."/>
            <person name="Rankin S."/>
            <person name="Beiting D."/>
        </authorList>
    </citation>
    <scope>NUCLEOTIDE SEQUENCE</scope>
    <source>
        <strain evidence="9">ASB11</strain>
        <strain evidence="10">ASB13</strain>
        <strain evidence="11">ASB9</strain>
    </source>
</reference>
<evidence type="ECO:0000313" key="14">
    <source>
        <dbReference type="Proteomes" id="UP000045175"/>
    </source>
</evidence>
<keyword evidence="5 7" id="KW-0472">Membrane</keyword>
<keyword evidence="10" id="KW-0830">Ubiquinone</keyword>
<dbReference type="STRING" id="1578720.HAL011_10140"/>
<feature type="transmembrane region" description="Helical" evidence="7">
    <location>
        <begin position="211"/>
        <end position="231"/>
    </location>
</feature>
<evidence type="ECO:0000259" key="8">
    <source>
        <dbReference type="Pfam" id="PF00361"/>
    </source>
</evidence>
<dbReference type="InterPro" id="IPR010227">
    <property type="entry name" value="NADH_Q_OxRdtase_chainM/4"/>
</dbReference>
<dbReference type="GO" id="GO:0012505">
    <property type="term" value="C:endomembrane system"/>
    <property type="evidence" value="ECO:0007669"/>
    <property type="project" value="UniProtKB-SubCell"/>
</dbReference>
<feature type="transmembrane region" description="Helical" evidence="7">
    <location>
        <begin position="272"/>
        <end position="297"/>
    </location>
</feature>
<dbReference type="NCBIfam" id="TIGR01972">
    <property type="entry name" value="NDH_I_M"/>
    <property type="match status" value="1"/>
</dbReference>
<dbReference type="AlphaFoldDB" id="A0A0K2X615"/>
<dbReference type="GO" id="GO:0016020">
    <property type="term" value="C:membrane"/>
    <property type="evidence" value="ECO:0007669"/>
    <property type="project" value="UniProtKB-SubCell"/>
</dbReference>
<dbReference type="GO" id="GO:0008137">
    <property type="term" value="F:NADH dehydrogenase (ubiquinone) activity"/>
    <property type="evidence" value="ECO:0007669"/>
    <property type="project" value="InterPro"/>
</dbReference>
<dbReference type="GO" id="GO:0015990">
    <property type="term" value="P:electron transport coupled proton transport"/>
    <property type="evidence" value="ECO:0007669"/>
    <property type="project" value="TreeGrafter"/>
</dbReference>
<dbReference type="GO" id="GO:0042773">
    <property type="term" value="P:ATP synthesis coupled electron transport"/>
    <property type="evidence" value="ECO:0007669"/>
    <property type="project" value="InterPro"/>
</dbReference>
<dbReference type="PANTHER" id="PTHR43507">
    <property type="entry name" value="NADH-UBIQUINONE OXIDOREDUCTASE CHAIN 4"/>
    <property type="match status" value="1"/>
</dbReference>
<evidence type="ECO:0000256" key="7">
    <source>
        <dbReference type="SAM" id="Phobius"/>
    </source>
</evidence>
<reference evidence="13 14" key="3">
    <citation type="submission" date="2014-12" db="EMBL/GenBank/DDBJ databases">
        <authorList>
            <person name="Jaenicke S."/>
        </authorList>
    </citation>
    <scope>NUCLEOTIDE SEQUENCE [LARGE SCALE GENOMIC DNA]</scope>
</reference>
<feature type="transmembrane region" description="Helical" evidence="7">
    <location>
        <begin position="163"/>
        <end position="182"/>
    </location>
</feature>
<dbReference type="GO" id="GO:0003954">
    <property type="term" value="F:NADH dehydrogenase activity"/>
    <property type="evidence" value="ECO:0007669"/>
    <property type="project" value="TreeGrafter"/>
</dbReference>
<evidence type="ECO:0000256" key="3">
    <source>
        <dbReference type="ARBA" id="ARBA00022692"/>
    </source>
</evidence>
<sequence length="500" mass="55021">MDALLPHHFLSVLIFLPILACLPLFGLSEKHAKPYGVLVTALELVLVVGLWVFFDKDTGVMQFEEFADIVKQAGINYHVGVDGISLILLVLTAFILFLLALYVSKHIKDMLICILLLEGILMGVFTSLNLIFFYVFWEASLLPVLYMIGRYGVGPRIYSGLKFFLYTFLASLFMLLAILYYAHACSLALNTPFNFDLETFNSVVLLPKERLWVFIAFFVGIAVKIPIFPFHNWLPHAYGNAPIIGSAVLSALLLKMGTYAMVRFLLPLFPNVILHYFLPLSVLALLMVLYGALLACAQKEMKRLIAYSSMSHMGVAVLGLYAFNVEGVGGAIFTMFSHGLVSAGLFMLVGVLFDRCNSSKIVAFKGVAHSMPTYAAFFMVLLLANVGMPLTSGFVGEFLSLLGFFQSSPTMAFLAGTTIILSAIYMLVMYKKVFFGAQPQGALTLKKAKALSPLTCSEKSVLALLVAAVLFLGIYPKPLLSPIEQSVQILLENLQGRINA</sequence>
<evidence type="ECO:0000256" key="4">
    <source>
        <dbReference type="ARBA" id="ARBA00022989"/>
    </source>
</evidence>
<feature type="transmembrane region" description="Helical" evidence="7">
    <location>
        <begin position="84"/>
        <end position="103"/>
    </location>
</feature>
<keyword evidence="4 7" id="KW-1133">Transmembrane helix</keyword>
<dbReference type="OrthoDB" id="9805769at2"/>
<evidence type="ECO:0000256" key="1">
    <source>
        <dbReference type="ARBA" id="ARBA00004127"/>
    </source>
</evidence>
<feature type="transmembrane region" description="Helical" evidence="7">
    <location>
        <begin position="110"/>
        <end position="128"/>
    </location>
</feature>
<evidence type="ECO:0000313" key="10">
    <source>
        <dbReference type="EMBL" id="CRF41932.1"/>
    </source>
</evidence>
<feature type="transmembrane region" description="Helical" evidence="7">
    <location>
        <begin position="6"/>
        <end position="28"/>
    </location>
</feature>
<dbReference type="EC" id="1.6.5.3" evidence="10"/>
<comment type="similarity">
    <text evidence="2">Belongs to the complex I subunit 4 family.</text>
</comment>
<dbReference type="Pfam" id="PF00361">
    <property type="entry name" value="Proton_antipo_M"/>
    <property type="match status" value="1"/>
</dbReference>
<accession>A0A0K2X615</accession>
<feature type="transmembrane region" description="Helical" evidence="7">
    <location>
        <begin position="329"/>
        <end position="353"/>
    </location>
</feature>